<dbReference type="GO" id="GO:0006952">
    <property type="term" value="P:defense response"/>
    <property type="evidence" value="ECO:0007669"/>
    <property type="project" value="UniProtKB-ARBA"/>
</dbReference>
<evidence type="ECO:0000256" key="8">
    <source>
        <dbReference type="ARBA" id="ARBA00022692"/>
    </source>
</evidence>
<name>A0AAW2LKM7_9LAMI</name>
<evidence type="ECO:0000256" key="2">
    <source>
        <dbReference type="ARBA" id="ARBA00008684"/>
    </source>
</evidence>
<reference evidence="23" key="1">
    <citation type="submission" date="2020-06" db="EMBL/GenBank/DDBJ databases">
        <authorList>
            <person name="Li T."/>
            <person name="Hu X."/>
            <person name="Zhang T."/>
            <person name="Song X."/>
            <person name="Zhang H."/>
            <person name="Dai N."/>
            <person name="Sheng W."/>
            <person name="Hou X."/>
            <person name="Wei L."/>
        </authorList>
    </citation>
    <scope>NUCLEOTIDE SEQUENCE</scope>
    <source>
        <strain evidence="23">G01</strain>
        <tissue evidence="23">Leaf</tissue>
    </source>
</reference>
<dbReference type="InterPro" id="IPR050647">
    <property type="entry name" value="Plant_LRR-RLKs"/>
</dbReference>
<dbReference type="PANTHER" id="PTHR48056:SF23">
    <property type="entry name" value="PROTEIN KINASE DOMAIN-CONTAINING PROTEIN"/>
    <property type="match status" value="1"/>
</dbReference>
<dbReference type="Pfam" id="PF13855">
    <property type="entry name" value="LRR_8"/>
    <property type="match status" value="1"/>
</dbReference>
<keyword evidence="16" id="KW-0325">Glycoprotein</keyword>
<accession>A0AAW2LKM7</accession>
<dbReference type="InterPro" id="IPR008271">
    <property type="entry name" value="Ser/Thr_kinase_AS"/>
</dbReference>
<evidence type="ECO:0000256" key="16">
    <source>
        <dbReference type="ARBA" id="ARBA00023180"/>
    </source>
</evidence>
<comment type="similarity">
    <text evidence="2">Belongs to the protein kinase superfamily. Ser/Thr protein kinase family.</text>
</comment>
<evidence type="ECO:0000256" key="4">
    <source>
        <dbReference type="ARBA" id="ARBA00022475"/>
    </source>
</evidence>
<dbReference type="SMART" id="SM00220">
    <property type="entry name" value="S_TKc"/>
    <property type="match status" value="1"/>
</dbReference>
<feature type="domain" description="Protein kinase" evidence="22">
    <location>
        <begin position="756"/>
        <end position="1034"/>
    </location>
</feature>
<dbReference type="GO" id="GO:0005886">
    <property type="term" value="C:plasma membrane"/>
    <property type="evidence" value="ECO:0007669"/>
    <property type="project" value="UniProtKB-SubCell"/>
</dbReference>
<keyword evidence="7" id="KW-0808">Transferase</keyword>
<keyword evidence="10" id="KW-0677">Repeat</keyword>
<evidence type="ECO:0000256" key="7">
    <source>
        <dbReference type="ARBA" id="ARBA00022679"/>
    </source>
</evidence>
<dbReference type="PRINTS" id="PR00019">
    <property type="entry name" value="LEURICHRPT"/>
</dbReference>
<dbReference type="InterPro" id="IPR000719">
    <property type="entry name" value="Prot_kinase_dom"/>
</dbReference>
<evidence type="ECO:0000256" key="1">
    <source>
        <dbReference type="ARBA" id="ARBA00004251"/>
    </source>
</evidence>
<evidence type="ECO:0000256" key="11">
    <source>
        <dbReference type="ARBA" id="ARBA00022741"/>
    </source>
</evidence>
<evidence type="ECO:0000256" key="14">
    <source>
        <dbReference type="ARBA" id="ARBA00022989"/>
    </source>
</evidence>
<keyword evidence="6" id="KW-0433">Leucine-rich repeat</keyword>
<dbReference type="InterPro" id="IPR001611">
    <property type="entry name" value="Leu-rich_rpt"/>
</dbReference>
<keyword evidence="11 19" id="KW-0547">Nucleotide-binding</keyword>
<dbReference type="SUPFAM" id="SSF56112">
    <property type="entry name" value="Protein kinase-like (PK-like)"/>
    <property type="match status" value="1"/>
</dbReference>
<dbReference type="InterPro" id="IPR003591">
    <property type="entry name" value="Leu-rich_rpt_typical-subtyp"/>
</dbReference>
<protein>
    <recommendedName>
        <fullName evidence="3">non-specific serine/threonine protein kinase</fullName>
        <ecNumber evidence="3">2.7.11.1</ecNumber>
    </recommendedName>
</protein>
<keyword evidence="15 20" id="KW-0472">Membrane</keyword>
<dbReference type="Gene3D" id="3.80.10.10">
    <property type="entry name" value="Ribonuclease Inhibitor"/>
    <property type="match status" value="4"/>
</dbReference>
<feature type="chain" id="PRO_5043363121" description="non-specific serine/threonine protein kinase" evidence="21">
    <location>
        <begin position="24"/>
        <end position="1044"/>
    </location>
</feature>
<dbReference type="Pfam" id="PF00560">
    <property type="entry name" value="LRR_1"/>
    <property type="match status" value="10"/>
</dbReference>
<dbReference type="FunFam" id="3.80.10.10:FF:000400">
    <property type="entry name" value="Nuclear pore complex protein NUP107"/>
    <property type="match status" value="1"/>
</dbReference>
<evidence type="ECO:0000256" key="6">
    <source>
        <dbReference type="ARBA" id="ARBA00022614"/>
    </source>
</evidence>
<dbReference type="FunFam" id="3.80.10.10:FF:000383">
    <property type="entry name" value="Leucine-rich repeat receptor protein kinase EMS1"/>
    <property type="match status" value="2"/>
</dbReference>
<dbReference type="Pfam" id="PF08263">
    <property type="entry name" value="LRRNT_2"/>
    <property type="match status" value="1"/>
</dbReference>
<keyword evidence="5" id="KW-0723">Serine/threonine-protein kinase</keyword>
<organism evidence="23">
    <name type="scientific">Sesamum angustifolium</name>
    <dbReference type="NCBI Taxonomy" id="2727405"/>
    <lineage>
        <taxon>Eukaryota</taxon>
        <taxon>Viridiplantae</taxon>
        <taxon>Streptophyta</taxon>
        <taxon>Embryophyta</taxon>
        <taxon>Tracheophyta</taxon>
        <taxon>Spermatophyta</taxon>
        <taxon>Magnoliopsida</taxon>
        <taxon>eudicotyledons</taxon>
        <taxon>Gunneridae</taxon>
        <taxon>Pentapetalae</taxon>
        <taxon>asterids</taxon>
        <taxon>lamiids</taxon>
        <taxon>Lamiales</taxon>
        <taxon>Pedaliaceae</taxon>
        <taxon>Sesamum</taxon>
    </lineage>
</organism>
<evidence type="ECO:0000256" key="18">
    <source>
        <dbReference type="ARBA" id="ARBA00048679"/>
    </source>
</evidence>
<dbReference type="FunFam" id="3.30.200.20:FF:000260">
    <property type="entry name" value="LRR receptor-like serine/threonine-protein kinase RPK2"/>
    <property type="match status" value="1"/>
</dbReference>
<evidence type="ECO:0000256" key="20">
    <source>
        <dbReference type="SAM" id="Phobius"/>
    </source>
</evidence>
<evidence type="ECO:0000256" key="3">
    <source>
        <dbReference type="ARBA" id="ARBA00012513"/>
    </source>
</evidence>
<dbReference type="InterPro" id="IPR032675">
    <property type="entry name" value="LRR_dom_sf"/>
</dbReference>
<dbReference type="GO" id="GO:0051707">
    <property type="term" value="P:response to other organism"/>
    <property type="evidence" value="ECO:0007669"/>
    <property type="project" value="UniProtKB-ARBA"/>
</dbReference>
<dbReference type="GO" id="GO:0005524">
    <property type="term" value="F:ATP binding"/>
    <property type="evidence" value="ECO:0007669"/>
    <property type="project" value="UniProtKB-UniRule"/>
</dbReference>
<keyword evidence="13 19" id="KW-0067">ATP-binding</keyword>
<evidence type="ECO:0000313" key="23">
    <source>
        <dbReference type="EMBL" id="KAL0319518.1"/>
    </source>
</evidence>
<evidence type="ECO:0000256" key="10">
    <source>
        <dbReference type="ARBA" id="ARBA00022737"/>
    </source>
</evidence>
<dbReference type="InterPro" id="IPR011009">
    <property type="entry name" value="Kinase-like_dom_sf"/>
</dbReference>
<keyword evidence="9 21" id="KW-0732">Signal</keyword>
<dbReference type="PROSITE" id="PS51450">
    <property type="entry name" value="LRR"/>
    <property type="match status" value="1"/>
</dbReference>
<dbReference type="PROSITE" id="PS50011">
    <property type="entry name" value="PROTEIN_KINASE_DOM"/>
    <property type="match status" value="1"/>
</dbReference>
<comment type="caution">
    <text evidence="23">The sequence shown here is derived from an EMBL/GenBank/DDBJ whole genome shotgun (WGS) entry which is preliminary data.</text>
</comment>
<dbReference type="FunFam" id="3.80.10.10:FF:001181">
    <property type="entry name" value="Leucine-rich repeat family protein"/>
    <property type="match status" value="1"/>
</dbReference>
<keyword evidence="12 23" id="KW-0418">Kinase</keyword>
<feature type="binding site" evidence="19">
    <location>
        <position position="784"/>
    </location>
    <ligand>
        <name>ATP</name>
        <dbReference type="ChEBI" id="CHEBI:30616"/>
    </ligand>
</feature>
<dbReference type="InterPro" id="IPR013210">
    <property type="entry name" value="LRR_N_plant-typ"/>
</dbReference>
<gene>
    <name evidence="23" type="ORF">Sangu_2108000</name>
</gene>
<keyword evidence="14 20" id="KW-1133">Transmembrane helix</keyword>
<proteinExistence type="inferred from homology"/>
<dbReference type="SUPFAM" id="SSF52047">
    <property type="entry name" value="RNI-like"/>
    <property type="match status" value="1"/>
</dbReference>
<evidence type="ECO:0000256" key="5">
    <source>
        <dbReference type="ARBA" id="ARBA00022527"/>
    </source>
</evidence>
<dbReference type="PANTHER" id="PTHR48056">
    <property type="entry name" value="LRR RECEPTOR-LIKE SERINE/THREONINE-PROTEIN KINASE-RELATED"/>
    <property type="match status" value="1"/>
</dbReference>
<dbReference type="SUPFAM" id="SSF52058">
    <property type="entry name" value="L domain-like"/>
    <property type="match status" value="1"/>
</dbReference>
<evidence type="ECO:0000256" key="17">
    <source>
        <dbReference type="ARBA" id="ARBA00047899"/>
    </source>
</evidence>
<evidence type="ECO:0000256" key="13">
    <source>
        <dbReference type="ARBA" id="ARBA00022840"/>
    </source>
</evidence>
<comment type="catalytic activity">
    <reaction evidence="17">
        <text>L-threonyl-[protein] + ATP = O-phospho-L-threonyl-[protein] + ADP + H(+)</text>
        <dbReference type="Rhea" id="RHEA:46608"/>
        <dbReference type="Rhea" id="RHEA-COMP:11060"/>
        <dbReference type="Rhea" id="RHEA-COMP:11605"/>
        <dbReference type="ChEBI" id="CHEBI:15378"/>
        <dbReference type="ChEBI" id="CHEBI:30013"/>
        <dbReference type="ChEBI" id="CHEBI:30616"/>
        <dbReference type="ChEBI" id="CHEBI:61977"/>
        <dbReference type="ChEBI" id="CHEBI:456216"/>
        <dbReference type="EC" id="2.7.11.1"/>
    </reaction>
</comment>
<dbReference type="PROSITE" id="PS00108">
    <property type="entry name" value="PROTEIN_KINASE_ST"/>
    <property type="match status" value="1"/>
</dbReference>
<sequence length="1044" mass="114184">MKIALSCFLLIFLLSTSILSVSALSLDGTTLLSLVRHWKMVPPAIEFSWNASDSTPCSWFGVRCNPNNFVDELNLSNLGLSGQLGPEIAYLKHLTSIDLSNNSFSGSIPSELGNCSLLEALELSLNSFSGEVPESLGNLQNLEYLSLFSNSLGGEIPESLFRIPFLDTISLNNNGLSGSIPSIVGNMSELAYLYLDYNQLSGTIPSSIGNCSALQELYLNDNLLEGVLPDSLNNLDQLVSLFVENNNLEGRIPLGSGNCKDLHDLVLSNNMFSGGVPTGLGNCSSLTRLAAVNCKLSGHIPSSLGRLTKLKLLYLSENQLSGAIPPELGNCKVLSDLQLYGNQLEGGIPSELGMLNALQTLMLFTNRLGREIPTSIWKIQSLQNLLVYDNNLVGEIPQEITELKHLRNISLFDNQFTGIIPQGLGINSSLTQVDFTRNKFTGPIPPNLCFRKQLRKLILGQNHFHGSIPSDIGNCFTLTRLILKQNNLTGTLPEFVETPNLLFMDLSSNSFRGAIPSSLGNLTNITSVDLSLNKLTGHIPSELGSLVNLEALNLSHNALKGSLPSELSGGSIPPAIGLGIEAQSLRLLNLSSNRLTGHIPQELQNLKMLEHLHICCNNLSGSLEAIGELHSLTEVNVSYNAFSGPVPPALMKLVISSPSSFIGNPDLCINCHPQAGVSCQGYSTIKSCHPLSRKRGHKHVYIAIIVCGSVLFAVFLVLGISCKFLRHKGREQNLLVSAEEGASSLLNQVMEATENLNDRYVIGRGAHGTVYKVTLGPTKVYALKKLAFVGFKGGNTIMIREIQTIGKVRHRNLIRLEDFWLRKEYGFSLYNYMKNGSLHDVLHETRPPLLLEWNIRYKIALGTAQGLSYLHFDCDPAIIHRDIKPMNILLDSELEPHISDFGVAKLLDESVTSTPSSMVQGTIGYMAPERAFSTKCSKECDVYAYGIVLLELVTRKKVLDLPFGGEVDIVGWVRSAWIETQDIEAIVDPSLVDEFVDSTVKEQVKDVLLVALRCTEREPSARPSMRDVVKQLMVGDSRSRSKHA</sequence>
<dbReference type="Pfam" id="PF00069">
    <property type="entry name" value="Pkinase"/>
    <property type="match status" value="1"/>
</dbReference>
<dbReference type="Gene3D" id="3.30.200.20">
    <property type="entry name" value="Phosphorylase Kinase, domain 1"/>
    <property type="match status" value="1"/>
</dbReference>
<dbReference type="GO" id="GO:0004674">
    <property type="term" value="F:protein serine/threonine kinase activity"/>
    <property type="evidence" value="ECO:0007669"/>
    <property type="project" value="UniProtKB-KW"/>
</dbReference>
<dbReference type="EMBL" id="JACGWK010000013">
    <property type="protein sequence ID" value="KAL0319518.1"/>
    <property type="molecule type" value="Genomic_DNA"/>
</dbReference>
<dbReference type="InterPro" id="IPR017441">
    <property type="entry name" value="Protein_kinase_ATP_BS"/>
</dbReference>
<feature type="transmembrane region" description="Helical" evidence="20">
    <location>
        <begin position="700"/>
        <end position="720"/>
    </location>
</feature>
<reference evidence="23" key="2">
    <citation type="journal article" date="2024" name="Plant">
        <title>Genomic evolution and insights into agronomic trait innovations of Sesamum species.</title>
        <authorList>
            <person name="Miao H."/>
            <person name="Wang L."/>
            <person name="Qu L."/>
            <person name="Liu H."/>
            <person name="Sun Y."/>
            <person name="Le M."/>
            <person name="Wang Q."/>
            <person name="Wei S."/>
            <person name="Zheng Y."/>
            <person name="Lin W."/>
            <person name="Duan Y."/>
            <person name="Cao H."/>
            <person name="Xiong S."/>
            <person name="Wang X."/>
            <person name="Wei L."/>
            <person name="Li C."/>
            <person name="Ma Q."/>
            <person name="Ju M."/>
            <person name="Zhao R."/>
            <person name="Li G."/>
            <person name="Mu C."/>
            <person name="Tian Q."/>
            <person name="Mei H."/>
            <person name="Zhang T."/>
            <person name="Gao T."/>
            <person name="Zhang H."/>
        </authorList>
    </citation>
    <scope>NUCLEOTIDE SEQUENCE</scope>
    <source>
        <strain evidence="23">G01</strain>
    </source>
</reference>
<dbReference type="EC" id="2.7.11.1" evidence="3"/>
<comment type="catalytic activity">
    <reaction evidence="18">
        <text>L-seryl-[protein] + ATP = O-phospho-L-seryl-[protein] + ADP + H(+)</text>
        <dbReference type="Rhea" id="RHEA:17989"/>
        <dbReference type="Rhea" id="RHEA-COMP:9863"/>
        <dbReference type="Rhea" id="RHEA-COMP:11604"/>
        <dbReference type="ChEBI" id="CHEBI:15378"/>
        <dbReference type="ChEBI" id="CHEBI:29999"/>
        <dbReference type="ChEBI" id="CHEBI:30616"/>
        <dbReference type="ChEBI" id="CHEBI:83421"/>
        <dbReference type="ChEBI" id="CHEBI:456216"/>
        <dbReference type="EC" id="2.7.11.1"/>
    </reaction>
</comment>
<evidence type="ECO:0000256" key="21">
    <source>
        <dbReference type="SAM" id="SignalP"/>
    </source>
</evidence>
<dbReference type="AlphaFoldDB" id="A0AAW2LKM7"/>
<keyword evidence="23" id="KW-0675">Receptor</keyword>
<dbReference type="FunFam" id="1.10.510.10:FF:000569">
    <property type="entry name" value="Serine/threonine-protein kinase-like protein CCR4"/>
    <property type="match status" value="1"/>
</dbReference>
<comment type="subcellular location">
    <subcellularLocation>
        <location evidence="1">Cell membrane</location>
        <topology evidence="1">Single-pass type I membrane protein</topology>
    </subcellularLocation>
</comment>
<keyword evidence="4" id="KW-1003">Cell membrane</keyword>
<evidence type="ECO:0000256" key="9">
    <source>
        <dbReference type="ARBA" id="ARBA00022729"/>
    </source>
</evidence>
<dbReference type="GO" id="GO:0033612">
    <property type="term" value="F:receptor serine/threonine kinase binding"/>
    <property type="evidence" value="ECO:0007669"/>
    <property type="project" value="TreeGrafter"/>
</dbReference>
<evidence type="ECO:0000256" key="12">
    <source>
        <dbReference type="ARBA" id="ARBA00022777"/>
    </source>
</evidence>
<evidence type="ECO:0000259" key="22">
    <source>
        <dbReference type="PROSITE" id="PS50011"/>
    </source>
</evidence>
<dbReference type="PROSITE" id="PS00107">
    <property type="entry name" value="PROTEIN_KINASE_ATP"/>
    <property type="match status" value="1"/>
</dbReference>
<keyword evidence="8 20" id="KW-0812">Transmembrane</keyword>
<dbReference type="Gene3D" id="1.10.510.10">
    <property type="entry name" value="Transferase(Phosphotransferase) domain 1"/>
    <property type="match status" value="1"/>
</dbReference>
<evidence type="ECO:0000256" key="15">
    <source>
        <dbReference type="ARBA" id="ARBA00023136"/>
    </source>
</evidence>
<dbReference type="SMART" id="SM00369">
    <property type="entry name" value="LRR_TYP"/>
    <property type="match status" value="9"/>
</dbReference>
<evidence type="ECO:0000256" key="19">
    <source>
        <dbReference type="PROSITE-ProRule" id="PRU10141"/>
    </source>
</evidence>
<feature type="signal peptide" evidence="21">
    <location>
        <begin position="1"/>
        <end position="23"/>
    </location>
</feature>